<evidence type="ECO:0000313" key="8">
    <source>
        <dbReference type="Proteomes" id="UP001430796"/>
    </source>
</evidence>
<dbReference type="Pfam" id="PF13977">
    <property type="entry name" value="TetR_C_6"/>
    <property type="match status" value="1"/>
</dbReference>
<name>A0ABS9HQE9_9GAMM</name>
<protein>
    <submittedName>
        <fullName evidence="7">TetR family transcriptional regulator C-terminal domain-containing protein</fullName>
    </submittedName>
</protein>
<dbReference type="SUPFAM" id="SSF46689">
    <property type="entry name" value="Homeodomain-like"/>
    <property type="match status" value="1"/>
</dbReference>
<evidence type="ECO:0000256" key="3">
    <source>
        <dbReference type="ARBA" id="ARBA00023125"/>
    </source>
</evidence>
<sequence>MPRTADHAQRREQILQAMTAVALRDGLPAVSMRAVAAEAGISLRLVQYYFGSKAALMHAGLEQLESRSLQRWSSRTVGGGQASAFDTLLALFAEALPVDDEQRAFHFLWMSYAVLAMTDGDIPGRTFIQGPDRLQARIAAELERGIANREFRAAIDPAIESAALLALLHGLGTAVLVGQQDSATAMAAATLQLDRLRCADGMNRPPGPGAD</sequence>
<dbReference type="Proteomes" id="UP001430796">
    <property type="component" value="Unassembled WGS sequence"/>
</dbReference>
<evidence type="ECO:0000256" key="1">
    <source>
        <dbReference type="ARBA" id="ARBA00022491"/>
    </source>
</evidence>
<dbReference type="Pfam" id="PF00440">
    <property type="entry name" value="TetR_N"/>
    <property type="match status" value="1"/>
</dbReference>
<evidence type="ECO:0000313" key="7">
    <source>
        <dbReference type="EMBL" id="MCF7220542.1"/>
    </source>
</evidence>
<gene>
    <name evidence="7" type="ORF">L3V18_01865</name>
</gene>
<dbReference type="PANTHER" id="PTHR30055">
    <property type="entry name" value="HTH-TYPE TRANSCRIPTIONAL REGULATOR RUTR"/>
    <property type="match status" value="1"/>
</dbReference>
<dbReference type="InterPro" id="IPR050109">
    <property type="entry name" value="HTH-type_TetR-like_transc_reg"/>
</dbReference>
<dbReference type="SUPFAM" id="SSF48498">
    <property type="entry name" value="Tetracyclin repressor-like, C-terminal domain"/>
    <property type="match status" value="1"/>
</dbReference>
<proteinExistence type="predicted"/>
<evidence type="ECO:0000256" key="4">
    <source>
        <dbReference type="ARBA" id="ARBA00023163"/>
    </source>
</evidence>
<keyword evidence="2" id="KW-0805">Transcription regulation</keyword>
<dbReference type="PROSITE" id="PS50977">
    <property type="entry name" value="HTH_TETR_2"/>
    <property type="match status" value="1"/>
</dbReference>
<reference evidence="7 8" key="1">
    <citation type="submission" date="2022-01" db="EMBL/GenBank/DDBJ databases">
        <title>Lysobacter chinensis sp. nov., a bacterium isolated from cow dung compost.</title>
        <authorList>
            <person name="Liu Y."/>
        </authorList>
    </citation>
    <scope>NUCLEOTIDE SEQUENCE [LARGE SCALE GENOMIC DNA]</scope>
    <source>
        <strain evidence="7 8">TLK-CK17</strain>
    </source>
</reference>
<evidence type="ECO:0000259" key="6">
    <source>
        <dbReference type="PROSITE" id="PS50977"/>
    </source>
</evidence>
<keyword evidence="4" id="KW-0804">Transcription</keyword>
<feature type="domain" description="HTH tetR-type" evidence="6">
    <location>
        <begin position="8"/>
        <end position="68"/>
    </location>
</feature>
<reference evidence="7 8" key="3">
    <citation type="submission" date="2022-01" db="EMBL/GenBank/DDBJ databases">
        <authorList>
            <person name="Zhou L.Y."/>
        </authorList>
    </citation>
    <scope>NUCLEOTIDE SEQUENCE [LARGE SCALE GENOMIC DNA]</scope>
    <source>
        <strain evidence="7 8">TLK-CK17</strain>
    </source>
</reference>
<keyword evidence="1" id="KW-0678">Repressor</keyword>
<keyword evidence="8" id="KW-1185">Reference proteome</keyword>
<dbReference type="Gene3D" id="1.10.357.10">
    <property type="entry name" value="Tetracycline Repressor, domain 2"/>
    <property type="match status" value="1"/>
</dbReference>
<dbReference type="InterPro" id="IPR009057">
    <property type="entry name" value="Homeodomain-like_sf"/>
</dbReference>
<keyword evidence="3 5" id="KW-0238">DNA-binding</keyword>
<dbReference type="InterPro" id="IPR001647">
    <property type="entry name" value="HTH_TetR"/>
</dbReference>
<evidence type="ECO:0000256" key="5">
    <source>
        <dbReference type="PROSITE-ProRule" id="PRU00335"/>
    </source>
</evidence>
<dbReference type="RefSeq" id="WP_237052905.1">
    <property type="nucleotide sequence ID" value="NZ_JAKJPO010000001.1"/>
</dbReference>
<accession>A0ABS9HQE9</accession>
<dbReference type="InterPro" id="IPR036271">
    <property type="entry name" value="Tet_transcr_reg_TetR-rel_C_sf"/>
</dbReference>
<reference evidence="8" key="2">
    <citation type="submission" date="2022-01" db="EMBL/GenBank/DDBJ databases">
        <title>Lysobacter chinensis sp. nov., a bacterium isolated from cow dung compost.</title>
        <authorList>
            <person name="Zhou L.Y."/>
        </authorList>
    </citation>
    <scope>NUCLEOTIDE SEQUENCE [LARGE SCALE GENOMIC DNA]</scope>
    <source>
        <strain evidence="8">TLK-CK17</strain>
    </source>
</reference>
<dbReference type="InterPro" id="IPR039538">
    <property type="entry name" value="BetI_C"/>
</dbReference>
<organism evidence="7 8">
    <name type="scientific">Marilutibacter chinensis</name>
    <dbReference type="NCBI Taxonomy" id="2912247"/>
    <lineage>
        <taxon>Bacteria</taxon>
        <taxon>Pseudomonadati</taxon>
        <taxon>Pseudomonadota</taxon>
        <taxon>Gammaproteobacteria</taxon>
        <taxon>Lysobacterales</taxon>
        <taxon>Lysobacteraceae</taxon>
        <taxon>Marilutibacter</taxon>
    </lineage>
</organism>
<dbReference type="PANTHER" id="PTHR30055:SF238">
    <property type="entry name" value="MYCOFACTOCIN BIOSYNTHESIS TRANSCRIPTIONAL REGULATOR MFTR-RELATED"/>
    <property type="match status" value="1"/>
</dbReference>
<evidence type="ECO:0000256" key="2">
    <source>
        <dbReference type="ARBA" id="ARBA00023015"/>
    </source>
</evidence>
<feature type="DNA-binding region" description="H-T-H motif" evidence="5">
    <location>
        <begin position="31"/>
        <end position="50"/>
    </location>
</feature>
<comment type="caution">
    <text evidence="7">The sequence shown here is derived from an EMBL/GenBank/DDBJ whole genome shotgun (WGS) entry which is preliminary data.</text>
</comment>
<dbReference type="EMBL" id="JAKJPO010000001">
    <property type="protein sequence ID" value="MCF7220542.1"/>
    <property type="molecule type" value="Genomic_DNA"/>
</dbReference>